<dbReference type="Pfam" id="PF00583">
    <property type="entry name" value="Acetyltransf_1"/>
    <property type="match status" value="1"/>
</dbReference>
<feature type="domain" description="N-acetyltransferase" evidence="1">
    <location>
        <begin position="7"/>
        <end position="147"/>
    </location>
</feature>
<evidence type="ECO:0000313" key="2">
    <source>
        <dbReference type="EMBL" id="KYN84995.1"/>
    </source>
</evidence>
<accession>A0A151KUH7</accession>
<evidence type="ECO:0000259" key="1">
    <source>
        <dbReference type="PROSITE" id="PS51186"/>
    </source>
</evidence>
<evidence type="ECO:0000313" key="4">
    <source>
        <dbReference type="Proteomes" id="UP000075346"/>
    </source>
</evidence>
<organism evidence="2 4">
    <name type="scientific">Vibrio cidicii</name>
    <dbReference type="NCBI Taxonomy" id="1763883"/>
    <lineage>
        <taxon>Bacteria</taxon>
        <taxon>Pseudomonadati</taxon>
        <taxon>Pseudomonadota</taxon>
        <taxon>Gammaproteobacteria</taxon>
        <taxon>Vibrionales</taxon>
        <taxon>Vibrionaceae</taxon>
        <taxon>Vibrio</taxon>
    </lineage>
</organism>
<dbReference type="Gene3D" id="3.40.630.30">
    <property type="match status" value="1"/>
</dbReference>
<protein>
    <recommendedName>
        <fullName evidence="1">N-acetyltransferase domain-containing protein</fullName>
    </recommendedName>
</protein>
<evidence type="ECO:0000313" key="3">
    <source>
        <dbReference type="EMBL" id="KYN90889.1"/>
    </source>
</evidence>
<gene>
    <name evidence="3" type="ORF">ATY35_20570</name>
    <name evidence="2" type="ORF">ATY37_19990</name>
</gene>
<dbReference type="Proteomes" id="UP000075346">
    <property type="component" value="Unassembled WGS sequence"/>
</dbReference>
<proteinExistence type="predicted"/>
<reference evidence="4" key="2">
    <citation type="submission" date="2015-12" db="EMBL/GenBank/DDBJ databases">
        <authorList>
            <person name="Shamseldin A."/>
            <person name="Moawad H."/>
            <person name="Abd El-Rahim W.M."/>
            <person name="Sadowsky M.J."/>
        </authorList>
    </citation>
    <scope>NUCLEOTIDE SEQUENCE [LARGE SCALE GENOMIC DNA]</scope>
    <source>
        <strain evidence="4">2538-88</strain>
    </source>
</reference>
<name>A0A151KUH7_9VIBR</name>
<dbReference type="PROSITE" id="PS51186">
    <property type="entry name" value="GNAT"/>
    <property type="match status" value="1"/>
</dbReference>
<dbReference type="EMBL" id="LOBP01000009">
    <property type="protein sequence ID" value="KYN90889.1"/>
    <property type="molecule type" value="Genomic_DNA"/>
</dbReference>
<dbReference type="GO" id="GO:0016747">
    <property type="term" value="F:acyltransferase activity, transferring groups other than amino-acyl groups"/>
    <property type="evidence" value="ECO:0007669"/>
    <property type="project" value="InterPro"/>
</dbReference>
<dbReference type="InterPro" id="IPR000182">
    <property type="entry name" value="GNAT_dom"/>
</dbReference>
<keyword evidence="5" id="KW-1185">Reference proteome</keyword>
<dbReference type="AlphaFoldDB" id="A0A151KUH7"/>
<reference evidence="2 5" key="1">
    <citation type="submission" date="2015-12" db="EMBL/GenBank/DDBJ databases">
        <authorList>
            <person name="Tarr C.L."/>
            <person name="Gladney L.M."/>
        </authorList>
    </citation>
    <scope>NUCLEOTIDE SEQUENCE</scope>
    <source>
        <strain evidence="3 5">1048-83</strain>
        <strain evidence="2">2538-88</strain>
    </source>
</reference>
<evidence type="ECO:0000313" key="5">
    <source>
        <dbReference type="Proteomes" id="UP000075609"/>
    </source>
</evidence>
<dbReference type="SUPFAM" id="SSF55729">
    <property type="entry name" value="Acyl-CoA N-acyltransferases (Nat)"/>
    <property type="match status" value="1"/>
</dbReference>
<sequence length="182" mass="21645">MFPISFERVYGPRHSCFDRAFNLYQNSFPVYEQRFKIDQIDVLSDCEYHFELVMSEDEFLGILLTWETTDFIYIEHLAIVPEKRGYNIGSYVLDCLKQSAEKPVILEIDPPKDPVSIKRKEFYEKSGFIESLLTHKHPPYRIGWDAHELKIMSYPQISDEVYLSFKNYLENHVMKYAEAHRS</sequence>
<dbReference type="Proteomes" id="UP000075609">
    <property type="component" value="Unassembled WGS sequence"/>
</dbReference>
<dbReference type="EMBL" id="LOBR01000073">
    <property type="protein sequence ID" value="KYN84995.1"/>
    <property type="molecule type" value="Genomic_DNA"/>
</dbReference>
<dbReference type="InterPro" id="IPR016181">
    <property type="entry name" value="Acyl_CoA_acyltransferase"/>
</dbReference>
<dbReference type="RefSeq" id="WP_017046272.1">
    <property type="nucleotide sequence ID" value="NZ_LOBP01000009.1"/>
</dbReference>
<comment type="caution">
    <text evidence="2">The sequence shown here is derived from an EMBL/GenBank/DDBJ whole genome shotgun (WGS) entry which is preliminary data.</text>
</comment>